<dbReference type="SUPFAM" id="SSF48008">
    <property type="entry name" value="GntR ligand-binding domain-like"/>
    <property type="match status" value="1"/>
</dbReference>
<dbReference type="InterPro" id="IPR036388">
    <property type="entry name" value="WH-like_DNA-bd_sf"/>
</dbReference>
<dbReference type="InterPro" id="IPR008920">
    <property type="entry name" value="TF_FadR/GntR_C"/>
</dbReference>
<sequence length="215" mass="23060">MHILYTTPRTPKPSAAETVHAVLKARILDGELAGGDMVGEQALADELGVSRTPVREAIGRLQAEGWLRVHPRRGAVVTPASPTERQDVLDARLLLETHGVRTAVARGTTDTLTARLRDLLDAQRRAQAAGDLDASTEADADFHAALAAAAGNGVLDGAFAMIRDRHKRMTARALWRGDDVGRHVLEGHEQLLRLVEAGDCDGFATALAEHLDVHA</sequence>
<dbReference type="CDD" id="cd07377">
    <property type="entry name" value="WHTH_GntR"/>
    <property type="match status" value="1"/>
</dbReference>
<dbReference type="Gene3D" id="1.20.120.530">
    <property type="entry name" value="GntR ligand-binding domain-like"/>
    <property type="match status" value="1"/>
</dbReference>
<dbReference type="PRINTS" id="PR00035">
    <property type="entry name" value="HTHGNTR"/>
</dbReference>
<dbReference type="InterPro" id="IPR036390">
    <property type="entry name" value="WH_DNA-bd_sf"/>
</dbReference>
<dbReference type="PANTHER" id="PTHR43537">
    <property type="entry name" value="TRANSCRIPTIONAL REGULATOR, GNTR FAMILY"/>
    <property type="match status" value="1"/>
</dbReference>
<name>A0A512PBX4_9CELL</name>
<dbReference type="OrthoDB" id="8680240at2"/>
<gene>
    <name evidence="5" type="ORF">CSO01_14220</name>
</gene>
<dbReference type="GO" id="GO:0003700">
    <property type="term" value="F:DNA-binding transcription factor activity"/>
    <property type="evidence" value="ECO:0007669"/>
    <property type="project" value="InterPro"/>
</dbReference>
<feature type="domain" description="HTH gntR-type" evidence="4">
    <location>
        <begin position="13"/>
        <end position="80"/>
    </location>
</feature>
<organism evidence="5 6">
    <name type="scientific">Cellulomonas soli</name>
    <dbReference type="NCBI Taxonomy" id="931535"/>
    <lineage>
        <taxon>Bacteria</taxon>
        <taxon>Bacillati</taxon>
        <taxon>Actinomycetota</taxon>
        <taxon>Actinomycetes</taxon>
        <taxon>Micrococcales</taxon>
        <taxon>Cellulomonadaceae</taxon>
        <taxon>Cellulomonas</taxon>
    </lineage>
</organism>
<dbReference type="SUPFAM" id="SSF46785">
    <property type="entry name" value="Winged helix' DNA-binding domain"/>
    <property type="match status" value="1"/>
</dbReference>
<evidence type="ECO:0000313" key="6">
    <source>
        <dbReference type="Proteomes" id="UP000321798"/>
    </source>
</evidence>
<dbReference type="PANTHER" id="PTHR43537:SF24">
    <property type="entry name" value="GLUCONATE OPERON TRANSCRIPTIONAL REPRESSOR"/>
    <property type="match status" value="1"/>
</dbReference>
<accession>A0A512PBX4</accession>
<evidence type="ECO:0000259" key="4">
    <source>
        <dbReference type="PROSITE" id="PS50949"/>
    </source>
</evidence>
<dbReference type="AlphaFoldDB" id="A0A512PBX4"/>
<dbReference type="Pfam" id="PF07729">
    <property type="entry name" value="FCD"/>
    <property type="match status" value="1"/>
</dbReference>
<keyword evidence="3" id="KW-0804">Transcription</keyword>
<dbReference type="GO" id="GO:0003677">
    <property type="term" value="F:DNA binding"/>
    <property type="evidence" value="ECO:0007669"/>
    <property type="project" value="UniProtKB-KW"/>
</dbReference>
<keyword evidence="1" id="KW-0805">Transcription regulation</keyword>
<evidence type="ECO:0000313" key="5">
    <source>
        <dbReference type="EMBL" id="GEP68707.1"/>
    </source>
</evidence>
<dbReference type="SMART" id="SM00345">
    <property type="entry name" value="HTH_GNTR"/>
    <property type="match status" value="1"/>
</dbReference>
<reference evidence="5 6" key="1">
    <citation type="submission" date="2019-07" db="EMBL/GenBank/DDBJ databases">
        <title>Whole genome shotgun sequence of Cellulomonas soli NBRC 109434.</title>
        <authorList>
            <person name="Hosoyama A."/>
            <person name="Uohara A."/>
            <person name="Ohji S."/>
            <person name="Ichikawa N."/>
        </authorList>
    </citation>
    <scope>NUCLEOTIDE SEQUENCE [LARGE SCALE GENOMIC DNA]</scope>
    <source>
        <strain evidence="5 6">NBRC 109434</strain>
    </source>
</reference>
<dbReference type="EMBL" id="BKAL01000004">
    <property type="protein sequence ID" value="GEP68707.1"/>
    <property type="molecule type" value="Genomic_DNA"/>
</dbReference>
<dbReference type="PROSITE" id="PS50949">
    <property type="entry name" value="HTH_GNTR"/>
    <property type="match status" value="1"/>
</dbReference>
<dbReference type="Pfam" id="PF00392">
    <property type="entry name" value="GntR"/>
    <property type="match status" value="1"/>
</dbReference>
<evidence type="ECO:0000256" key="2">
    <source>
        <dbReference type="ARBA" id="ARBA00023125"/>
    </source>
</evidence>
<dbReference type="InterPro" id="IPR000524">
    <property type="entry name" value="Tscrpt_reg_HTH_GntR"/>
</dbReference>
<dbReference type="Gene3D" id="1.10.10.10">
    <property type="entry name" value="Winged helix-like DNA-binding domain superfamily/Winged helix DNA-binding domain"/>
    <property type="match status" value="1"/>
</dbReference>
<proteinExistence type="predicted"/>
<evidence type="ECO:0000256" key="3">
    <source>
        <dbReference type="ARBA" id="ARBA00023163"/>
    </source>
</evidence>
<dbReference type="InterPro" id="IPR011711">
    <property type="entry name" value="GntR_C"/>
</dbReference>
<dbReference type="RefSeq" id="WP_146952465.1">
    <property type="nucleotide sequence ID" value="NZ_BAABBJ010000003.1"/>
</dbReference>
<dbReference type="SMART" id="SM00895">
    <property type="entry name" value="FCD"/>
    <property type="match status" value="1"/>
</dbReference>
<keyword evidence="2" id="KW-0238">DNA-binding</keyword>
<dbReference type="Proteomes" id="UP000321798">
    <property type="component" value="Unassembled WGS sequence"/>
</dbReference>
<keyword evidence="6" id="KW-1185">Reference proteome</keyword>
<comment type="caution">
    <text evidence="5">The sequence shown here is derived from an EMBL/GenBank/DDBJ whole genome shotgun (WGS) entry which is preliminary data.</text>
</comment>
<evidence type="ECO:0000256" key="1">
    <source>
        <dbReference type="ARBA" id="ARBA00023015"/>
    </source>
</evidence>
<protein>
    <submittedName>
        <fullName evidence="5">Putative transcriptional regulator, GntR family protein</fullName>
    </submittedName>
</protein>